<accession>A0A7S1KBM6</accession>
<evidence type="ECO:0000313" key="1">
    <source>
        <dbReference type="EMBL" id="CAD9069143.1"/>
    </source>
</evidence>
<dbReference type="AlphaFoldDB" id="A0A7S1KBM6"/>
<name>A0A7S1KBM6_9ALVE</name>
<dbReference type="EMBL" id="HBGB01041172">
    <property type="protein sequence ID" value="CAD9069143.1"/>
    <property type="molecule type" value="Transcribed_RNA"/>
</dbReference>
<organism evidence="1">
    <name type="scientific">Vitrella brassicaformis</name>
    <dbReference type="NCBI Taxonomy" id="1169539"/>
    <lineage>
        <taxon>Eukaryota</taxon>
        <taxon>Sar</taxon>
        <taxon>Alveolata</taxon>
        <taxon>Colpodellida</taxon>
        <taxon>Vitrellaceae</taxon>
        <taxon>Vitrella</taxon>
    </lineage>
</organism>
<protein>
    <submittedName>
        <fullName evidence="1">Uncharacterized protein</fullName>
    </submittedName>
</protein>
<sequence>MWLLNVLTQLLTRSSLPPSLTDCLGVYLSLPPVYVSSQLGHGPSSVRSSLPPSLPQLLCGSRSKPTTKDFVCDRTDGLLGCGGVWCGVWLHMVRSDWMCCCLWGEWVSSFYMERSRIGWRAFE</sequence>
<reference evidence="1" key="1">
    <citation type="submission" date="2021-01" db="EMBL/GenBank/DDBJ databases">
        <authorList>
            <person name="Corre E."/>
            <person name="Pelletier E."/>
            <person name="Niang G."/>
            <person name="Scheremetjew M."/>
            <person name="Finn R."/>
            <person name="Kale V."/>
            <person name="Holt S."/>
            <person name="Cochrane G."/>
            <person name="Meng A."/>
            <person name="Brown T."/>
            <person name="Cohen L."/>
        </authorList>
    </citation>
    <scope>NUCLEOTIDE SEQUENCE</scope>
    <source>
        <strain evidence="1">CCMP3346</strain>
    </source>
</reference>
<gene>
    <name evidence="1" type="ORF">VBRA1451_LOCUS24217</name>
</gene>
<proteinExistence type="predicted"/>